<keyword evidence="1 3" id="KW-0378">Hydrolase</keyword>
<dbReference type="Gene3D" id="3.40.50.1820">
    <property type="entry name" value="alpha/beta hydrolase"/>
    <property type="match status" value="1"/>
</dbReference>
<gene>
    <name evidence="3" type="primary">cocE</name>
    <name evidence="3" type="ORF">LMG6000_00456</name>
</gene>
<dbReference type="InterPro" id="IPR005674">
    <property type="entry name" value="CocE/Ser_esterase"/>
</dbReference>
<proteinExistence type="predicted"/>
<dbReference type="SUPFAM" id="SSF49785">
    <property type="entry name" value="Galactose-binding domain-like"/>
    <property type="match status" value="1"/>
</dbReference>
<dbReference type="PANTHER" id="PTHR43056:SF10">
    <property type="entry name" value="COCE_NOND FAMILY, PUTATIVE (AFU_ORTHOLOGUE AFUA_7G00600)-RELATED"/>
    <property type="match status" value="1"/>
</dbReference>
<dbReference type="GO" id="GO:0008239">
    <property type="term" value="F:dipeptidyl-peptidase activity"/>
    <property type="evidence" value="ECO:0007669"/>
    <property type="project" value="InterPro"/>
</dbReference>
<keyword evidence="4" id="KW-1185">Reference proteome</keyword>
<dbReference type="InterPro" id="IPR008979">
    <property type="entry name" value="Galactose-bd-like_sf"/>
</dbReference>
<reference evidence="3 4" key="1">
    <citation type="submission" date="2020-04" db="EMBL/GenBank/DDBJ databases">
        <authorList>
            <person name="De Canck E."/>
        </authorList>
    </citation>
    <scope>NUCLEOTIDE SEQUENCE [LARGE SCALE GENOMIC DNA]</scope>
    <source>
        <strain evidence="3 4">LMG 6000</strain>
    </source>
</reference>
<evidence type="ECO:0000256" key="1">
    <source>
        <dbReference type="ARBA" id="ARBA00022801"/>
    </source>
</evidence>
<dbReference type="EMBL" id="CADILH010000001">
    <property type="protein sequence ID" value="CAB3929404.1"/>
    <property type="molecule type" value="Genomic_DNA"/>
</dbReference>
<dbReference type="InterPro" id="IPR000383">
    <property type="entry name" value="Xaa-Pro-like_dom"/>
</dbReference>
<accession>A0A6S7EVL5</accession>
<dbReference type="Gene3D" id="2.60.120.260">
    <property type="entry name" value="Galactose-binding domain-like"/>
    <property type="match status" value="1"/>
</dbReference>
<feature type="domain" description="Xaa-Pro dipeptidyl-peptidase C-terminal" evidence="2">
    <location>
        <begin position="314"/>
        <end position="566"/>
    </location>
</feature>
<dbReference type="Pfam" id="PF08530">
    <property type="entry name" value="PepX_C"/>
    <property type="match status" value="1"/>
</dbReference>
<evidence type="ECO:0000313" key="4">
    <source>
        <dbReference type="Proteomes" id="UP000494183"/>
    </source>
</evidence>
<dbReference type="EC" id="3.1.1.84" evidence="3"/>
<dbReference type="PANTHER" id="PTHR43056">
    <property type="entry name" value="PEPTIDASE S9 PROLYL OLIGOPEPTIDASE"/>
    <property type="match status" value="1"/>
</dbReference>
<dbReference type="InterPro" id="IPR013736">
    <property type="entry name" value="Xaa-Pro_dipept_C"/>
</dbReference>
<dbReference type="InterPro" id="IPR050585">
    <property type="entry name" value="Xaa-Pro_dipeptidyl-ppase/CocE"/>
</dbReference>
<organism evidence="3 4">
    <name type="scientific">Achromobacter insolitus</name>
    <dbReference type="NCBI Taxonomy" id="217204"/>
    <lineage>
        <taxon>Bacteria</taxon>
        <taxon>Pseudomonadati</taxon>
        <taxon>Pseudomonadota</taxon>
        <taxon>Betaproteobacteria</taxon>
        <taxon>Burkholderiales</taxon>
        <taxon>Alcaligenaceae</taxon>
        <taxon>Achromobacter</taxon>
    </lineage>
</organism>
<name>A0A6S7EVL5_9BURK</name>
<protein>
    <submittedName>
        <fullName evidence="3">Cocaine esterase</fullName>
        <ecNumber evidence="3">3.1.1.84</ecNumber>
    </submittedName>
</protein>
<dbReference type="Pfam" id="PF02129">
    <property type="entry name" value="Peptidase_S15"/>
    <property type="match status" value="1"/>
</dbReference>
<dbReference type="NCBIfam" id="TIGR00976">
    <property type="entry name" value="CocE_NonD"/>
    <property type="match status" value="1"/>
</dbReference>
<dbReference type="Proteomes" id="UP000494183">
    <property type="component" value="Unassembled WGS sequence"/>
</dbReference>
<sequence>MQVEDKMIIEWDVAIPMDDGVTLRADVFRPLGEAKVPVLLSYGPYGKGLSFQEGYPTAWQIMAEQHPDALEGSSNRYQNWETADPEKWVPHGYALIRIDSRGAGRSPGYLDPHAPREIDDIEQCIQWVSDQPWSNGKVGMSGISYYASNQWRTAARRPPALAAICVWEGYNDRYRDATRHGGILCSFSRNWAEMQVKTVQHGRGERGARSPITGELVAGPETIPEDTLAANRANIWPEFQRQMLDGPLYQDRSANLHDIDVPLLSCGNWGGQGLHLRGNVEGFLQAGSRQKWLEMHGGTHWAVYYTDYAVALQREFFDHFLKGIENGWDQQKPVRLQVRHIDGFRERFESEWPIARTEWAKLYLHPDGTLKDSPAKDEAELAYTPLENGHRFLSEPFTEETEITGPSAAKLFLSSDSEDADVFLVLHLIDPNGEEVTFQGALDPHTPLAQGWLRASHRALDPARSLPYRPYHTHADAQPLRSGQRVELDVEILPTSIVVPAGYRLGLSVLGKDYEHAGEGASLSNMKNVMRGCGPFLHDDPDDRPASVFGGTCRLHFGKDAAPYVLLPRIPKA</sequence>
<evidence type="ECO:0000313" key="3">
    <source>
        <dbReference type="EMBL" id="CAB3929404.1"/>
    </source>
</evidence>
<dbReference type="RefSeq" id="WP_175202103.1">
    <property type="nucleotide sequence ID" value="NZ_CADILH010000001.1"/>
</dbReference>
<evidence type="ECO:0000259" key="2">
    <source>
        <dbReference type="SMART" id="SM00939"/>
    </source>
</evidence>
<dbReference type="Gene3D" id="1.10.3020.20">
    <property type="match status" value="1"/>
</dbReference>
<dbReference type="SMART" id="SM00939">
    <property type="entry name" value="PepX_C"/>
    <property type="match status" value="1"/>
</dbReference>
<dbReference type="AlphaFoldDB" id="A0A6S7EVL5"/>
<dbReference type="InterPro" id="IPR029058">
    <property type="entry name" value="AB_hydrolase_fold"/>
</dbReference>
<dbReference type="SUPFAM" id="SSF53474">
    <property type="entry name" value="alpha/beta-Hydrolases"/>
    <property type="match status" value="1"/>
</dbReference>